<dbReference type="GO" id="GO:0019878">
    <property type="term" value="P:lysine biosynthetic process via aminoadipic acid"/>
    <property type="evidence" value="ECO:0007669"/>
    <property type="project" value="TreeGrafter"/>
</dbReference>
<evidence type="ECO:0000256" key="5">
    <source>
        <dbReference type="ARBA" id="ARBA00030484"/>
    </source>
</evidence>
<dbReference type="AlphaFoldDB" id="A0AAD5R8S5"/>
<evidence type="ECO:0000313" key="10">
    <source>
        <dbReference type="EMBL" id="KAJ1371581.1"/>
    </source>
</evidence>
<evidence type="ECO:0000256" key="4">
    <source>
        <dbReference type="ARBA" id="ARBA00022679"/>
    </source>
</evidence>
<dbReference type="Pfam" id="PF01648">
    <property type="entry name" value="ACPS"/>
    <property type="match status" value="1"/>
</dbReference>
<evidence type="ECO:0000256" key="2">
    <source>
        <dbReference type="ARBA" id="ARBA00013172"/>
    </source>
</evidence>
<dbReference type="EMBL" id="JAHQIW010007005">
    <property type="protein sequence ID" value="KAJ1371581.1"/>
    <property type="molecule type" value="Genomic_DNA"/>
</dbReference>
<keyword evidence="4" id="KW-0808">Transferase</keyword>
<comment type="catalytic activity">
    <reaction evidence="7">
        <text>apo-[ACP] + CoA = holo-[ACP] + adenosine 3',5'-bisphosphate + H(+)</text>
        <dbReference type="Rhea" id="RHEA:12068"/>
        <dbReference type="Rhea" id="RHEA-COMP:9685"/>
        <dbReference type="Rhea" id="RHEA-COMP:9690"/>
        <dbReference type="ChEBI" id="CHEBI:15378"/>
        <dbReference type="ChEBI" id="CHEBI:29999"/>
        <dbReference type="ChEBI" id="CHEBI:57287"/>
        <dbReference type="ChEBI" id="CHEBI:58343"/>
        <dbReference type="ChEBI" id="CHEBI:64479"/>
        <dbReference type="EC" id="2.7.8.7"/>
    </reaction>
    <physiologicalReaction direction="left-to-right" evidence="7">
        <dbReference type="Rhea" id="RHEA:12069"/>
    </physiologicalReaction>
</comment>
<evidence type="ECO:0000259" key="9">
    <source>
        <dbReference type="Pfam" id="PF01648"/>
    </source>
</evidence>
<protein>
    <recommendedName>
        <fullName evidence="3">L-aminoadipate-semialdehyde dehydrogenase-phosphopantetheinyl transferase</fullName>
        <ecNumber evidence="2">2.7.8.7</ecNumber>
    </recommendedName>
    <alternativeName>
        <fullName evidence="5">4'-phosphopantetheinyl transferase</fullName>
    </alternativeName>
    <alternativeName>
        <fullName evidence="6">Alpha-aminoadipic semialdehyde dehydrogenase-phosphopantetheinyl transferase</fullName>
    </alternativeName>
</protein>
<evidence type="ECO:0000256" key="3">
    <source>
        <dbReference type="ARBA" id="ARBA00016301"/>
    </source>
</evidence>
<evidence type="ECO:0000256" key="6">
    <source>
        <dbReference type="ARBA" id="ARBA00033443"/>
    </source>
</evidence>
<dbReference type="GO" id="GO:0008897">
    <property type="term" value="F:holo-[acyl-carrier-protein] synthase activity"/>
    <property type="evidence" value="ECO:0007669"/>
    <property type="project" value="UniProtKB-EC"/>
</dbReference>
<dbReference type="EC" id="2.7.8.7" evidence="2"/>
<evidence type="ECO:0000256" key="7">
    <source>
        <dbReference type="ARBA" id="ARBA00048641"/>
    </source>
</evidence>
<comment type="similarity">
    <text evidence="1">Belongs to the P-Pant transferase superfamily. AcpS family.</text>
</comment>
<dbReference type="Gene3D" id="3.90.470.20">
    <property type="entry name" value="4'-phosphopantetheinyl transferase domain"/>
    <property type="match status" value="1"/>
</dbReference>
<dbReference type="InterPro" id="IPR008278">
    <property type="entry name" value="4-PPantetheinyl_Trfase_dom"/>
</dbReference>
<dbReference type="GO" id="GO:0000287">
    <property type="term" value="F:magnesium ion binding"/>
    <property type="evidence" value="ECO:0007669"/>
    <property type="project" value="InterPro"/>
</dbReference>
<comment type="catalytic activity">
    <reaction evidence="8">
        <text>apo-[ACP] + acetyl-CoA = acetyl-[ACP] + adenosine 3',5'-bisphosphate + H(+)</text>
        <dbReference type="Rhea" id="RHEA:46564"/>
        <dbReference type="Rhea" id="RHEA-COMP:9621"/>
        <dbReference type="Rhea" id="RHEA-COMP:9690"/>
        <dbReference type="ChEBI" id="CHEBI:15378"/>
        <dbReference type="ChEBI" id="CHEBI:29999"/>
        <dbReference type="ChEBI" id="CHEBI:57288"/>
        <dbReference type="ChEBI" id="CHEBI:58343"/>
        <dbReference type="ChEBI" id="CHEBI:78446"/>
    </reaction>
    <physiologicalReaction direction="left-to-right" evidence="8">
        <dbReference type="Rhea" id="RHEA:46565"/>
    </physiologicalReaction>
</comment>
<dbReference type="Proteomes" id="UP001196413">
    <property type="component" value="Unassembled WGS sequence"/>
</dbReference>
<evidence type="ECO:0000313" key="11">
    <source>
        <dbReference type="Proteomes" id="UP001196413"/>
    </source>
</evidence>
<dbReference type="InterPro" id="IPR037143">
    <property type="entry name" value="4-PPantetheinyl_Trfase_dom_sf"/>
</dbReference>
<dbReference type="FunFam" id="3.90.470.20:FF:000003">
    <property type="entry name" value="L-aminoadipate-semialdehyde dehydrogenase-phosphopantetheinyl transferase"/>
    <property type="match status" value="1"/>
</dbReference>
<gene>
    <name evidence="10" type="ORF">KIN20_033557</name>
</gene>
<organism evidence="10 11">
    <name type="scientific">Parelaphostrongylus tenuis</name>
    <name type="common">Meningeal worm</name>
    <dbReference type="NCBI Taxonomy" id="148309"/>
    <lineage>
        <taxon>Eukaryota</taxon>
        <taxon>Metazoa</taxon>
        <taxon>Ecdysozoa</taxon>
        <taxon>Nematoda</taxon>
        <taxon>Chromadorea</taxon>
        <taxon>Rhabditida</taxon>
        <taxon>Rhabditina</taxon>
        <taxon>Rhabditomorpha</taxon>
        <taxon>Strongyloidea</taxon>
        <taxon>Metastrongylidae</taxon>
        <taxon>Parelaphostrongylus</taxon>
    </lineage>
</organism>
<name>A0AAD5R8S5_PARTN</name>
<dbReference type="SUPFAM" id="SSF56214">
    <property type="entry name" value="4'-phosphopantetheinyl transferase"/>
    <property type="match status" value="1"/>
</dbReference>
<reference evidence="10" key="1">
    <citation type="submission" date="2021-06" db="EMBL/GenBank/DDBJ databases">
        <title>Parelaphostrongylus tenuis whole genome reference sequence.</title>
        <authorList>
            <person name="Garwood T.J."/>
            <person name="Larsen P.A."/>
            <person name="Fountain-Jones N.M."/>
            <person name="Garbe J.R."/>
            <person name="Macchietto M.G."/>
            <person name="Kania S.A."/>
            <person name="Gerhold R.W."/>
            <person name="Richards J.E."/>
            <person name="Wolf T.M."/>
        </authorList>
    </citation>
    <scope>NUCLEOTIDE SEQUENCE</scope>
    <source>
        <strain evidence="10">MNPRO001-30</strain>
        <tissue evidence="10">Meninges</tissue>
    </source>
</reference>
<dbReference type="InterPro" id="IPR050559">
    <property type="entry name" value="P-Pant_transferase_sf"/>
</dbReference>
<keyword evidence="11" id="KW-1185">Reference proteome</keyword>
<evidence type="ECO:0000256" key="1">
    <source>
        <dbReference type="ARBA" id="ARBA00006195"/>
    </source>
</evidence>
<dbReference type="PANTHER" id="PTHR12215">
    <property type="entry name" value="PHOSPHOPANTETHEINE TRANSFERASE"/>
    <property type="match status" value="1"/>
</dbReference>
<comment type="caution">
    <text evidence="10">The sequence shown here is derived from an EMBL/GenBank/DDBJ whole genome shotgun (WGS) entry which is preliminary data.</text>
</comment>
<feature type="domain" description="4'-phosphopantetheinyl transferase" evidence="9">
    <location>
        <begin position="32"/>
        <end position="132"/>
    </location>
</feature>
<proteinExistence type="inferred from homology"/>
<accession>A0AAD5R8S5</accession>
<sequence>MLVSQLVVHPELVSILCVLIKSVLEKTADEYINSMAKSASPGELRIMRSQPTEAMKMTMFYRYWCLKEAILKATGDGILDDLSRVDFKVNMNDRYRPGCFLTSTTVLMDGKLQDQWIFEETFADGQHAAAVCREKAVPRCCMFMKDPEAKIFFSKVSLGSLLEHATILNPLPDNASAAYEEFIERPRKAF</sequence>
<dbReference type="GO" id="GO:0005829">
    <property type="term" value="C:cytosol"/>
    <property type="evidence" value="ECO:0007669"/>
    <property type="project" value="TreeGrafter"/>
</dbReference>
<dbReference type="PANTHER" id="PTHR12215:SF23">
    <property type="entry name" value="L-AMINOADIPATE-SEMIALDEHYDE DEHYDROGENASE-PHOSPHOPANTETHEINYL TRANSFERASE"/>
    <property type="match status" value="1"/>
</dbReference>
<evidence type="ECO:0000256" key="8">
    <source>
        <dbReference type="ARBA" id="ARBA00048794"/>
    </source>
</evidence>